<sequence length="263" mass="28219">MGEESRGAVPPGRVGLLGLEFDALDLAGATRAIAQRPAGAPFAYVVTPNADHLVRLAREPERLGPLYQGAWLRLLDSRVVARLARLLGLPVPPVVPGSDLTAALLAPSHGQPAVAPDERVAILGMAPERVAALAARTGLSAIAHHDPPMGFEGDPAALEAALRFVERAQARLTFLAVGSPRQEIVARRLAERGQARGTALCIGASLLFLCGAERRAPVAVQRAGLEWAWRLAQDPRRLARRYLRDDPAILALLWREARGRRQS</sequence>
<comment type="caution">
    <text evidence="3">The sequence shown here is derived from an EMBL/GenBank/DDBJ whole genome shotgun (WGS) entry which is preliminary data.</text>
</comment>
<keyword evidence="4" id="KW-1185">Reference proteome</keyword>
<dbReference type="RefSeq" id="WP_229677838.1">
    <property type="nucleotide sequence ID" value="NZ_BMKS01000003.1"/>
</dbReference>
<dbReference type="InterPro" id="IPR004629">
    <property type="entry name" value="WecG_TagA_CpsF"/>
</dbReference>
<dbReference type="PANTHER" id="PTHR34136">
    <property type="match status" value="1"/>
</dbReference>
<keyword evidence="1" id="KW-0328">Glycosyltransferase</keyword>
<accession>A0A8J3EAD2</accession>
<dbReference type="CDD" id="cd06533">
    <property type="entry name" value="Glyco_transf_WecG_TagA"/>
    <property type="match status" value="1"/>
</dbReference>
<dbReference type="PANTHER" id="PTHR34136:SF1">
    <property type="entry name" value="UDP-N-ACETYL-D-MANNOSAMINURONIC ACID TRANSFERASE"/>
    <property type="match status" value="1"/>
</dbReference>
<evidence type="ECO:0000256" key="2">
    <source>
        <dbReference type="ARBA" id="ARBA00022679"/>
    </source>
</evidence>
<dbReference type="AlphaFoldDB" id="A0A8J3EAD2"/>
<keyword evidence="2 3" id="KW-0808">Transferase</keyword>
<dbReference type="EMBL" id="BMKS01000003">
    <property type="protein sequence ID" value="GGG25565.1"/>
    <property type="molecule type" value="Genomic_DNA"/>
</dbReference>
<name>A0A8J3EAD2_9PROT</name>
<dbReference type="Proteomes" id="UP000597507">
    <property type="component" value="Unassembled WGS sequence"/>
</dbReference>
<reference evidence="3 4" key="1">
    <citation type="journal article" date="2014" name="Int. J. Syst. Evol. Microbiol.">
        <title>Complete genome sequence of Corynebacterium casei LMG S-19264T (=DSM 44701T), isolated from a smear-ripened cheese.</title>
        <authorList>
            <consortium name="US DOE Joint Genome Institute (JGI-PGF)"/>
            <person name="Walter F."/>
            <person name="Albersmeier A."/>
            <person name="Kalinowski J."/>
            <person name="Ruckert C."/>
        </authorList>
    </citation>
    <scope>NUCLEOTIDE SEQUENCE [LARGE SCALE GENOMIC DNA]</scope>
    <source>
        <strain evidence="3 4">CGMCC 1.16330</strain>
    </source>
</reference>
<gene>
    <name evidence="3" type="ORF">GCM10010964_11910</name>
</gene>
<evidence type="ECO:0000313" key="3">
    <source>
        <dbReference type="EMBL" id="GGG25565.1"/>
    </source>
</evidence>
<protein>
    <submittedName>
        <fullName evidence="3">Glycosyl transferase</fullName>
    </submittedName>
</protein>
<dbReference type="Pfam" id="PF03808">
    <property type="entry name" value="Glyco_tran_WecG"/>
    <property type="match status" value="1"/>
</dbReference>
<evidence type="ECO:0000256" key="1">
    <source>
        <dbReference type="ARBA" id="ARBA00022676"/>
    </source>
</evidence>
<organism evidence="3 4">
    <name type="scientific">Caldovatus sediminis</name>
    <dbReference type="NCBI Taxonomy" id="2041189"/>
    <lineage>
        <taxon>Bacteria</taxon>
        <taxon>Pseudomonadati</taxon>
        <taxon>Pseudomonadota</taxon>
        <taxon>Alphaproteobacteria</taxon>
        <taxon>Acetobacterales</taxon>
        <taxon>Roseomonadaceae</taxon>
        <taxon>Caldovatus</taxon>
    </lineage>
</organism>
<proteinExistence type="predicted"/>
<evidence type="ECO:0000313" key="4">
    <source>
        <dbReference type="Proteomes" id="UP000597507"/>
    </source>
</evidence>
<dbReference type="GO" id="GO:0016758">
    <property type="term" value="F:hexosyltransferase activity"/>
    <property type="evidence" value="ECO:0007669"/>
    <property type="project" value="TreeGrafter"/>
</dbReference>